<dbReference type="Gene3D" id="3.40.50.2000">
    <property type="entry name" value="Glycogen Phosphorylase B"/>
    <property type="match status" value="1"/>
</dbReference>
<dbReference type="Gene3D" id="3.40.50.11190">
    <property type="match status" value="1"/>
</dbReference>
<gene>
    <name evidence="1" type="ORF">K4G57_01165</name>
</gene>
<evidence type="ECO:0008006" key="3">
    <source>
        <dbReference type="Google" id="ProtNLM"/>
    </source>
</evidence>
<name>A0ABS7JL40_9HELI</name>
<evidence type="ECO:0000313" key="2">
    <source>
        <dbReference type="Proteomes" id="UP000700059"/>
    </source>
</evidence>
<proteinExistence type="predicted"/>
<evidence type="ECO:0000313" key="1">
    <source>
        <dbReference type="EMBL" id="MBX7490090.1"/>
    </source>
</evidence>
<reference evidence="1 2" key="1">
    <citation type="submission" date="2021-08" db="EMBL/GenBank/DDBJ databases">
        <title>Helicobacter spp. isolated from feces of Anatolian Ground Squirrel (Spermophilus xanthoprymnus) in Turkey.</title>
        <authorList>
            <person name="Aydin F."/>
            <person name="Abay S."/>
            <person name="Kayman T."/>
            <person name="Karakaya E."/>
            <person name="Saticioglu I.B."/>
        </authorList>
    </citation>
    <scope>NUCLEOTIDE SEQUENCE [LARGE SCALE GENOMIC DNA]</scope>
    <source>
        <strain evidence="1 2">Faydin-H70</strain>
    </source>
</reference>
<sequence length="306" mass="34263">MLRPTKTALIFADGKLGVGFGHISRCTALKEQLEAQGFKTELLDSALLETFTFQTLYDLIAIDSYVLPLDSYILATKHTRNCLFFDDTLRLDYPQGIIINNAKGVESEKYKVKYPNHTLLLGDAYTLIQSAFKHQTPPKLKPILKHCLITLGGEDILKLNTPLAYALLNTFPHFQIHCITKDSNILPKGIIPHYNLSPKAMAQCIASMDFCICACGQNLREILSCGIPAIALEVADNQSANLESYKSCTLNIPKAYALPKERITQQVIDFVKSYQNLALRQAHQNIAQALLKRKNLWQSALQNLLK</sequence>
<dbReference type="RefSeq" id="WP_221531344.1">
    <property type="nucleotide sequence ID" value="NZ_JAIGYP010000001.1"/>
</dbReference>
<comment type="caution">
    <text evidence="1">The sequence shown here is derived from an EMBL/GenBank/DDBJ whole genome shotgun (WGS) entry which is preliminary data.</text>
</comment>
<dbReference type="EMBL" id="JAIGYQ010000001">
    <property type="protein sequence ID" value="MBX7490090.1"/>
    <property type="molecule type" value="Genomic_DNA"/>
</dbReference>
<accession>A0ABS7JL40</accession>
<organism evidence="1 2">
    <name type="scientific">Helicobacter turcicus</name>
    <dbReference type="NCBI Taxonomy" id="2867412"/>
    <lineage>
        <taxon>Bacteria</taxon>
        <taxon>Pseudomonadati</taxon>
        <taxon>Campylobacterota</taxon>
        <taxon>Epsilonproteobacteria</taxon>
        <taxon>Campylobacterales</taxon>
        <taxon>Helicobacteraceae</taxon>
        <taxon>Helicobacter</taxon>
    </lineage>
</organism>
<dbReference type="Proteomes" id="UP000700059">
    <property type="component" value="Unassembled WGS sequence"/>
</dbReference>
<protein>
    <recommendedName>
        <fullName evidence="3">UDP-2,4-diacetamido-2,4, 6-trideoxy-beta-L-altropyranose hydrolase</fullName>
    </recommendedName>
</protein>
<keyword evidence="2" id="KW-1185">Reference proteome</keyword>